<feature type="region of interest" description="Disordered" evidence="1">
    <location>
        <begin position="202"/>
        <end position="235"/>
    </location>
</feature>
<gene>
    <name evidence="2" type="ORF">CK203_062944</name>
</gene>
<protein>
    <submittedName>
        <fullName evidence="2">Uncharacterized protein</fullName>
    </submittedName>
</protein>
<feature type="region of interest" description="Disordered" evidence="1">
    <location>
        <begin position="43"/>
        <end position="94"/>
    </location>
</feature>
<evidence type="ECO:0000313" key="3">
    <source>
        <dbReference type="Proteomes" id="UP000288805"/>
    </source>
</evidence>
<accession>A0A438G9J9</accession>
<sequence length="330" mass="37235">MWVHLWAFRARSIDTFYLGSASWIRVKGRLIRVSDQSDQTYMDSQESVQYDPTIPPSLPLSQTAPQDNQIPPPPLLGQTVPQPTPFTLQSQTEVAPPPAMVAVPTSEDAHAHMDRHLMGFPHMNFGSLVQPLYGIEEGIARGLWSESSPSDLKGKKPTIEQRSGMPLVPSKPMSPAYWQLNGAASKVVEAMERHRKRERIRKEKNEGLHGNGWTTSKRRKENGSKGQRKEVAWGKSQVTKRGSLPVFGRLDEHFQTDYGKGALDLAQSLADCDGFTNIFFWLTMFLSHSWKSSFNLTRIRGLDRHESSEEEDSLILPLTRARTNENQAMQ</sequence>
<feature type="compositionally biased region" description="Polar residues" evidence="1">
    <location>
        <begin position="79"/>
        <end position="93"/>
    </location>
</feature>
<dbReference type="EMBL" id="QGNW01000515">
    <property type="protein sequence ID" value="RVW68893.1"/>
    <property type="molecule type" value="Genomic_DNA"/>
</dbReference>
<dbReference type="Proteomes" id="UP000288805">
    <property type="component" value="Unassembled WGS sequence"/>
</dbReference>
<comment type="caution">
    <text evidence="2">The sequence shown here is derived from an EMBL/GenBank/DDBJ whole genome shotgun (WGS) entry which is preliminary data.</text>
</comment>
<evidence type="ECO:0000313" key="2">
    <source>
        <dbReference type="EMBL" id="RVW68893.1"/>
    </source>
</evidence>
<name>A0A438G9J9_VITVI</name>
<dbReference type="AlphaFoldDB" id="A0A438G9J9"/>
<feature type="compositionally biased region" description="Polar residues" evidence="1">
    <location>
        <begin position="59"/>
        <end position="69"/>
    </location>
</feature>
<reference evidence="2 3" key="1">
    <citation type="journal article" date="2018" name="PLoS Genet.">
        <title>Population sequencing reveals clonal diversity and ancestral inbreeding in the grapevine cultivar Chardonnay.</title>
        <authorList>
            <person name="Roach M.J."/>
            <person name="Johnson D.L."/>
            <person name="Bohlmann J."/>
            <person name="van Vuuren H.J."/>
            <person name="Jones S.J."/>
            <person name="Pretorius I.S."/>
            <person name="Schmidt S.A."/>
            <person name="Borneman A.R."/>
        </authorList>
    </citation>
    <scope>NUCLEOTIDE SEQUENCE [LARGE SCALE GENOMIC DNA]</scope>
    <source>
        <strain evidence="3">cv. Chardonnay</strain>
        <tissue evidence="2">Leaf</tissue>
    </source>
</reference>
<evidence type="ECO:0000256" key="1">
    <source>
        <dbReference type="SAM" id="MobiDB-lite"/>
    </source>
</evidence>
<feature type="compositionally biased region" description="Basic and acidic residues" evidence="1">
    <location>
        <begin position="221"/>
        <end position="232"/>
    </location>
</feature>
<feature type="region of interest" description="Disordered" evidence="1">
    <location>
        <begin position="146"/>
        <end position="170"/>
    </location>
</feature>
<organism evidence="2 3">
    <name type="scientific">Vitis vinifera</name>
    <name type="common">Grape</name>
    <dbReference type="NCBI Taxonomy" id="29760"/>
    <lineage>
        <taxon>Eukaryota</taxon>
        <taxon>Viridiplantae</taxon>
        <taxon>Streptophyta</taxon>
        <taxon>Embryophyta</taxon>
        <taxon>Tracheophyta</taxon>
        <taxon>Spermatophyta</taxon>
        <taxon>Magnoliopsida</taxon>
        <taxon>eudicotyledons</taxon>
        <taxon>Gunneridae</taxon>
        <taxon>Pentapetalae</taxon>
        <taxon>rosids</taxon>
        <taxon>Vitales</taxon>
        <taxon>Vitaceae</taxon>
        <taxon>Viteae</taxon>
        <taxon>Vitis</taxon>
    </lineage>
</organism>
<proteinExistence type="predicted"/>